<evidence type="ECO:0000259" key="4">
    <source>
        <dbReference type="SMART" id="SM00642"/>
    </source>
</evidence>
<comment type="caution">
    <text evidence="5">The sequence shown here is derived from an EMBL/GenBank/DDBJ whole genome shotgun (WGS) entry which is preliminary data.</text>
</comment>
<dbReference type="InterPro" id="IPR006047">
    <property type="entry name" value="GH13_cat_dom"/>
</dbReference>
<keyword evidence="2" id="KW-0808">Transferase</keyword>
<dbReference type="RefSeq" id="WP_072862701.1">
    <property type="nucleotide sequence ID" value="NZ_FQUI01000003.1"/>
</dbReference>
<sequence length="560" mass="65419">MIQNIYDKLKFLYTENADVLYNKLMNLIEKYKISDKEINLTEKDVILITYGDSIKRDGEKPLQTLHKFLNDHVKGIINTVHILPFFPYSSDDGFSVIDYKKVNPELGDWSDIERLSKDYNLMFDAVINHISKSSKWFQEYLKGNPKFKDYFIEQEPVDELKYVTRPRALPLLHVYETNEGKKHIWTTFSEDQIDLNYKSENLFLEIVEILLFYAKKGAKLIRLDAIGYLWKEVGTSCIHLKQTHIMIQLFRDILNLTAKNVILITETNVPHKENISYFGNGYNEAQMVYNFSLPPLVLHSFLSKNAKYISQWANTLETPSDKTTFFNFLASHDGIGLMPAKGILKDEEVDYLVEHTLKNRGLVSYKSNPDGTKSPYELNINYFDALYEKNETMDLNIKKFVSAYAIASSMKGVPGIYIHSLLGSRNYYEGVKITGMNRSINREKLDYAKLEKEINDPNSLRYRIFNAMKNMLKIRTNHKAFNPKGIQKVLFLDNRVFSFIREYEDEKILILTNVSNEKVLINIENTLSERPFDLLSNKEIETKNNELIIYLKPYETMWIK</sequence>
<feature type="binding site" evidence="3">
    <location>
        <position position="438"/>
    </location>
    <ligand>
        <name>substrate</name>
    </ligand>
</feature>
<proteinExistence type="predicted"/>
<dbReference type="PANTHER" id="PTHR38784:SF1">
    <property type="entry name" value="SUCROSE PHOSPHORYLASE"/>
    <property type="match status" value="1"/>
</dbReference>
<dbReference type="InterPro" id="IPR033746">
    <property type="entry name" value="GGa_phosphorylase"/>
</dbReference>
<dbReference type="InterPro" id="IPR017853">
    <property type="entry name" value="GH"/>
</dbReference>
<dbReference type="Pfam" id="PF16657">
    <property type="entry name" value="Malt_amylase_C"/>
    <property type="match status" value="1"/>
</dbReference>
<evidence type="ECO:0000313" key="5">
    <source>
        <dbReference type="EMBL" id="SHE37028.1"/>
    </source>
</evidence>
<feature type="domain" description="Glycosyl hydrolase family 13 catalytic" evidence="4">
    <location>
        <begin position="44"/>
        <end position="406"/>
    </location>
</feature>
<dbReference type="InterPro" id="IPR045857">
    <property type="entry name" value="O16G_dom_2"/>
</dbReference>
<evidence type="ECO:0000256" key="1">
    <source>
        <dbReference type="ARBA" id="ARBA00022676"/>
    </source>
</evidence>
<dbReference type="OrthoDB" id="9805159at2"/>
<dbReference type="EMBL" id="FQUI01000003">
    <property type="protein sequence ID" value="SHE37028.1"/>
    <property type="molecule type" value="Genomic_DNA"/>
</dbReference>
<dbReference type="PANTHER" id="PTHR38784">
    <property type="entry name" value="SUCROSE PHOSPHORYLASE"/>
    <property type="match status" value="1"/>
</dbReference>
<accession>A0A1M4SXV5</accession>
<gene>
    <name evidence="5" type="ORF">SAMN02745164_00294</name>
</gene>
<feature type="binding site" evidence="3">
    <location>
        <begin position="332"/>
        <end position="333"/>
    </location>
    <ligand>
        <name>substrate</name>
    </ligand>
</feature>
<dbReference type="AlphaFoldDB" id="A0A1M4SXV5"/>
<dbReference type="Gene3D" id="3.20.20.80">
    <property type="entry name" value="Glycosidases"/>
    <property type="match status" value="1"/>
</dbReference>
<evidence type="ECO:0000256" key="2">
    <source>
        <dbReference type="ARBA" id="ARBA00022679"/>
    </source>
</evidence>
<dbReference type="Proteomes" id="UP000184334">
    <property type="component" value="Unassembled WGS sequence"/>
</dbReference>
<dbReference type="GO" id="GO:0005975">
    <property type="term" value="P:carbohydrate metabolic process"/>
    <property type="evidence" value="ECO:0007669"/>
    <property type="project" value="InterPro"/>
</dbReference>
<organism evidence="5 6">
    <name type="scientific">Marinitoga hydrogenitolerans (strain DSM 16785 / JCM 12826 / AT1271)</name>
    <dbReference type="NCBI Taxonomy" id="1122195"/>
    <lineage>
        <taxon>Bacteria</taxon>
        <taxon>Thermotogati</taxon>
        <taxon>Thermotogota</taxon>
        <taxon>Thermotogae</taxon>
        <taxon>Petrotogales</taxon>
        <taxon>Petrotogaceae</taxon>
        <taxon>Marinitoga</taxon>
    </lineage>
</organism>
<dbReference type="InterPro" id="IPR013780">
    <property type="entry name" value="Glyco_hydro_b"/>
</dbReference>
<dbReference type="CDD" id="cd11356">
    <property type="entry name" value="AmyAc_Sucrose_phosphorylase-like_1"/>
    <property type="match status" value="1"/>
</dbReference>
<dbReference type="Gene3D" id="3.90.400.10">
    <property type="entry name" value="Oligo-1,6-glucosidase, Domain 2"/>
    <property type="match status" value="1"/>
</dbReference>
<feature type="binding site" evidence="3">
    <location>
        <position position="129"/>
    </location>
    <ligand>
        <name>substrate</name>
    </ligand>
</feature>
<evidence type="ECO:0000256" key="3">
    <source>
        <dbReference type="PIRSR" id="PIRSR003059-2"/>
    </source>
</evidence>
<name>A0A1M4SXV5_MARH1</name>
<feature type="binding site" evidence="3">
    <location>
        <position position="91"/>
    </location>
    <ligand>
        <name>substrate</name>
    </ligand>
</feature>
<dbReference type="SMART" id="SM00642">
    <property type="entry name" value="Aamy"/>
    <property type="match status" value="1"/>
</dbReference>
<reference evidence="5" key="1">
    <citation type="submission" date="2016-11" db="EMBL/GenBank/DDBJ databases">
        <authorList>
            <person name="Varghese N."/>
            <person name="Submissions S."/>
        </authorList>
    </citation>
    <scope>NUCLEOTIDE SEQUENCE [LARGE SCALE GENOMIC DNA]</scope>
    <source>
        <strain evidence="5">DSM 16785</strain>
    </source>
</reference>
<dbReference type="InterPro" id="IPR016377">
    <property type="entry name" value="Sucrose_GGa_phosphorylase-rel"/>
</dbReference>
<dbReference type="STRING" id="1122195.SAMN02745164_00294"/>
<dbReference type="Pfam" id="PF00128">
    <property type="entry name" value="Alpha-amylase"/>
    <property type="match status" value="1"/>
</dbReference>
<feature type="binding site" evidence="3">
    <location>
        <begin position="222"/>
        <end position="224"/>
    </location>
    <ligand>
        <name>substrate</name>
    </ligand>
</feature>
<dbReference type="Gene3D" id="2.60.40.1180">
    <property type="entry name" value="Golgi alpha-mannosidase II"/>
    <property type="match status" value="1"/>
</dbReference>
<keyword evidence="1" id="KW-0328">Glycosyltransferase</keyword>
<dbReference type="PIRSF" id="PIRSF003059">
    <property type="entry name" value="Sucrose_phosphorylase"/>
    <property type="match status" value="1"/>
</dbReference>
<evidence type="ECO:0000313" key="6">
    <source>
        <dbReference type="Proteomes" id="UP000184334"/>
    </source>
</evidence>
<dbReference type="SUPFAM" id="SSF51445">
    <property type="entry name" value="(Trans)glycosidases"/>
    <property type="match status" value="1"/>
</dbReference>
<protein>
    <submittedName>
        <fullName evidence="5">Sucrose phosphorylase</fullName>
    </submittedName>
</protein>
<dbReference type="GO" id="GO:0016757">
    <property type="term" value="F:glycosyltransferase activity"/>
    <property type="evidence" value="ECO:0007669"/>
    <property type="project" value="UniProtKB-KW"/>
</dbReference>
<dbReference type="InterPro" id="IPR032091">
    <property type="entry name" value="Malt_amylase-like_C"/>
</dbReference>
<keyword evidence="6" id="KW-1185">Reference proteome</keyword>